<reference evidence="1" key="1">
    <citation type="submission" date="2023-07" db="EMBL/GenBank/DDBJ databases">
        <title>Two novel species in the genus Flavivirga.</title>
        <authorList>
            <person name="Kwon K."/>
        </authorList>
    </citation>
    <scope>NUCLEOTIDE SEQUENCE</scope>
    <source>
        <strain evidence="1">KACC 14157</strain>
    </source>
</reference>
<dbReference type="InterPro" id="IPR055151">
    <property type="entry name" value="GH113"/>
</dbReference>
<dbReference type="InterPro" id="IPR017853">
    <property type="entry name" value="GH"/>
</dbReference>
<keyword evidence="2" id="KW-1185">Reference proteome</keyword>
<evidence type="ECO:0008006" key="3">
    <source>
        <dbReference type="Google" id="ProtNLM"/>
    </source>
</evidence>
<evidence type="ECO:0000313" key="2">
    <source>
        <dbReference type="Proteomes" id="UP001176891"/>
    </source>
</evidence>
<accession>A0ABT8WZ27</accession>
<dbReference type="SUPFAM" id="SSF51445">
    <property type="entry name" value="(Trans)glycosidases"/>
    <property type="match status" value="1"/>
</dbReference>
<organism evidence="1 2">
    <name type="scientific">Flavivirga amylovorans</name>
    <dbReference type="NCBI Taxonomy" id="870486"/>
    <lineage>
        <taxon>Bacteria</taxon>
        <taxon>Pseudomonadati</taxon>
        <taxon>Bacteroidota</taxon>
        <taxon>Flavobacteriia</taxon>
        <taxon>Flavobacteriales</taxon>
        <taxon>Flavobacteriaceae</taxon>
        <taxon>Flavivirga</taxon>
    </lineage>
</organism>
<proteinExistence type="predicted"/>
<gene>
    <name evidence="1" type="ORF">Q4Q39_05865</name>
</gene>
<evidence type="ECO:0000313" key="1">
    <source>
        <dbReference type="EMBL" id="MDO5986930.1"/>
    </source>
</evidence>
<dbReference type="RefSeq" id="WP_303281475.1">
    <property type="nucleotide sequence ID" value="NZ_BAABCZ010000005.1"/>
</dbReference>
<dbReference type="Proteomes" id="UP001176891">
    <property type="component" value="Unassembled WGS sequence"/>
</dbReference>
<dbReference type="PROSITE" id="PS51257">
    <property type="entry name" value="PROKAR_LIPOPROTEIN"/>
    <property type="match status" value="1"/>
</dbReference>
<dbReference type="EMBL" id="JAUOEM010000002">
    <property type="protein sequence ID" value="MDO5986930.1"/>
    <property type="molecule type" value="Genomic_DNA"/>
</dbReference>
<name>A0ABT8WZ27_9FLAO</name>
<dbReference type="Pfam" id="PF22612">
    <property type="entry name" value="GH113"/>
    <property type="match status" value="1"/>
</dbReference>
<comment type="caution">
    <text evidence="1">The sequence shown here is derived from an EMBL/GenBank/DDBJ whole genome shotgun (WGS) entry which is preliminary data.</text>
</comment>
<protein>
    <recommendedName>
        <fullName evidence="3">Glycoside hydrolase</fullName>
    </recommendedName>
</protein>
<sequence length="350" mass="40663">MKRLLIFCIAMAFFSCEKEGDGFPEDCLTEKINANDKIKGGSILQVYRLRIDGKIIDLAQKTNINWVALSPLVQLEELCDNHPCFDVNDEVELMKVVIPNMIQSGISNIMLKPLTSFWTVNGSGFWGDFYVNTEEEWKPIEKTYTELFYEFAKLSEEFPEVKLLSIGNELKEFTKRRPQFFKTLIASIRKDFPNLKLTYAANWDEYQSVSFWEDLDYIGVNSYFPLVNKETPTVNEIKQALSPIKNNLKDLSCTYDKPILFTEYGYRSIDYAAWKAWLLGDVSTANHNFEAQNSGYTAFYDTFWDEDWVAGGFFWEWKILSNGEVNNPNGNGWYVNDKPVEKIIKERYSK</sequence>
<dbReference type="CDD" id="cd19608">
    <property type="entry name" value="GH113_mannanase-like"/>
    <property type="match status" value="1"/>
</dbReference>
<dbReference type="Gene3D" id="3.20.20.80">
    <property type="entry name" value="Glycosidases"/>
    <property type="match status" value="1"/>
</dbReference>